<dbReference type="Pfam" id="PF11883">
    <property type="entry name" value="DUF3403"/>
    <property type="match status" value="1"/>
</dbReference>
<gene>
    <name evidence="20" type="ORF">Tco_0725411</name>
</gene>
<evidence type="ECO:0000259" key="18">
    <source>
        <dbReference type="PROSITE" id="PS50927"/>
    </source>
</evidence>
<proteinExistence type="inferred from homology"/>
<dbReference type="CDD" id="cd01098">
    <property type="entry name" value="PAN_AP_plant"/>
    <property type="match status" value="1"/>
</dbReference>
<keyword evidence="11 16" id="KW-0472">Membrane</keyword>
<evidence type="ECO:0000256" key="12">
    <source>
        <dbReference type="ARBA" id="ARBA00023157"/>
    </source>
</evidence>
<protein>
    <recommendedName>
        <fullName evidence="14">Receptor-like serine/threonine-protein kinase</fullName>
        <ecNumber evidence="14">2.7.11.1</ecNumber>
    </recommendedName>
</protein>
<feature type="domain" description="Bulb-type lectin" evidence="18">
    <location>
        <begin position="31"/>
        <end position="153"/>
    </location>
</feature>
<dbReference type="InterPro" id="IPR000719">
    <property type="entry name" value="Prot_kinase_dom"/>
</dbReference>
<feature type="transmembrane region" description="Helical" evidence="16">
    <location>
        <begin position="404"/>
        <end position="424"/>
    </location>
</feature>
<keyword evidence="2" id="KW-1003">Cell membrane</keyword>
<dbReference type="SMART" id="SM00108">
    <property type="entry name" value="B_lectin"/>
    <property type="match status" value="1"/>
</dbReference>
<keyword evidence="5 16" id="KW-0812">Transmembrane</keyword>
<dbReference type="InterPro" id="IPR008271">
    <property type="entry name" value="Ser/Thr_kinase_AS"/>
</dbReference>
<evidence type="ECO:0000256" key="6">
    <source>
        <dbReference type="ARBA" id="ARBA00022729"/>
    </source>
</evidence>
<dbReference type="Gene3D" id="3.30.200.20">
    <property type="entry name" value="Phosphorylase Kinase, domain 1"/>
    <property type="match status" value="1"/>
</dbReference>
<reference evidence="20" key="2">
    <citation type="submission" date="2022-01" db="EMBL/GenBank/DDBJ databases">
        <authorList>
            <person name="Yamashiro T."/>
            <person name="Shiraishi A."/>
            <person name="Satake H."/>
            <person name="Nakayama K."/>
        </authorList>
    </citation>
    <scope>NUCLEOTIDE SEQUENCE</scope>
</reference>
<organism evidence="20 21">
    <name type="scientific">Tanacetum coccineum</name>
    <dbReference type="NCBI Taxonomy" id="301880"/>
    <lineage>
        <taxon>Eukaryota</taxon>
        <taxon>Viridiplantae</taxon>
        <taxon>Streptophyta</taxon>
        <taxon>Embryophyta</taxon>
        <taxon>Tracheophyta</taxon>
        <taxon>Spermatophyta</taxon>
        <taxon>Magnoliopsida</taxon>
        <taxon>eudicotyledons</taxon>
        <taxon>Gunneridae</taxon>
        <taxon>Pentapetalae</taxon>
        <taxon>asterids</taxon>
        <taxon>campanulids</taxon>
        <taxon>Asterales</taxon>
        <taxon>Asteraceae</taxon>
        <taxon>Asteroideae</taxon>
        <taxon>Anthemideae</taxon>
        <taxon>Anthemidinae</taxon>
        <taxon>Tanacetum</taxon>
    </lineage>
</organism>
<dbReference type="EMBL" id="BQNB010010309">
    <property type="protein sequence ID" value="GJS75530.1"/>
    <property type="molecule type" value="Genomic_DNA"/>
</dbReference>
<evidence type="ECO:0000256" key="4">
    <source>
        <dbReference type="ARBA" id="ARBA00022679"/>
    </source>
</evidence>
<reference evidence="20" key="1">
    <citation type="journal article" date="2022" name="Int. J. Mol. Sci.">
        <title>Draft Genome of Tanacetum Coccineum: Genomic Comparison of Closely Related Tanacetum-Family Plants.</title>
        <authorList>
            <person name="Yamashiro T."/>
            <person name="Shiraishi A."/>
            <person name="Nakayama K."/>
            <person name="Satake H."/>
        </authorList>
    </citation>
    <scope>NUCLEOTIDE SEQUENCE</scope>
</reference>
<evidence type="ECO:0000256" key="7">
    <source>
        <dbReference type="ARBA" id="ARBA00022741"/>
    </source>
</evidence>
<dbReference type="Gene3D" id="1.10.510.10">
    <property type="entry name" value="Transferase(Phosphotransferase) domain 1"/>
    <property type="match status" value="1"/>
</dbReference>
<evidence type="ECO:0000256" key="16">
    <source>
        <dbReference type="SAM" id="Phobius"/>
    </source>
</evidence>
<dbReference type="PROSITE" id="PS50927">
    <property type="entry name" value="BULB_LECTIN"/>
    <property type="match status" value="1"/>
</dbReference>
<dbReference type="Proteomes" id="UP001151760">
    <property type="component" value="Unassembled WGS sequence"/>
</dbReference>
<feature type="domain" description="Apple" evidence="19">
    <location>
        <begin position="316"/>
        <end position="387"/>
    </location>
</feature>
<evidence type="ECO:0000256" key="1">
    <source>
        <dbReference type="ARBA" id="ARBA00004251"/>
    </source>
</evidence>
<comment type="catalytic activity">
    <reaction evidence="14">
        <text>L-seryl-[protein] + ATP = O-phospho-L-seryl-[protein] + ADP + H(+)</text>
        <dbReference type="Rhea" id="RHEA:17989"/>
        <dbReference type="Rhea" id="RHEA-COMP:9863"/>
        <dbReference type="Rhea" id="RHEA-COMP:11604"/>
        <dbReference type="ChEBI" id="CHEBI:15378"/>
        <dbReference type="ChEBI" id="CHEBI:29999"/>
        <dbReference type="ChEBI" id="CHEBI:30616"/>
        <dbReference type="ChEBI" id="CHEBI:83421"/>
        <dbReference type="ChEBI" id="CHEBI:456216"/>
        <dbReference type="EC" id="2.7.11.1"/>
    </reaction>
</comment>
<dbReference type="EC" id="2.7.11.1" evidence="14"/>
<dbReference type="SUPFAM" id="SSF51110">
    <property type="entry name" value="alpha-D-mannose-specific plant lectins"/>
    <property type="match status" value="1"/>
</dbReference>
<evidence type="ECO:0000259" key="19">
    <source>
        <dbReference type="PROSITE" id="PS50948"/>
    </source>
</evidence>
<evidence type="ECO:0000256" key="10">
    <source>
        <dbReference type="ARBA" id="ARBA00022989"/>
    </source>
</evidence>
<dbReference type="PIRSF" id="PIRSF000641">
    <property type="entry name" value="SRK"/>
    <property type="match status" value="1"/>
</dbReference>
<keyword evidence="4 14" id="KW-0808">Transferase</keyword>
<dbReference type="PROSITE" id="PS00108">
    <property type="entry name" value="PROTEIN_KINASE_ST"/>
    <property type="match status" value="1"/>
</dbReference>
<dbReference type="InterPro" id="IPR024171">
    <property type="entry name" value="SRK-like_kinase"/>
</dbReference>
<comment type="subcellular location">
    <subcellularLocation>
        <location evidence="1">Cell membrane</location>
        <topology evidence="1">Single-pass type I membrane protein</topology>
    </subcellularLocation>
</comment>
<dbReference type="InterPro" id="IPR001480">
    <property type="entry name" value="Bulb-type_lectin_dom"/>
</dbReference>
<evidence type="ECO:0000256" key="9">
    <source>
        <dbReference type="ARBA" id="ARBA00022840"/>
    </source>
</evidence>
<evidence type="ECO:0000256" key="11">
    <source>
        <dbReference type="ARBA" id="ARBA00023136"/>
    </source>
</evidence>
<keyword evidence="21" id="KW-1185">Reference proteome</keyword>
<dbReference type="PANTHER" id="PTHR27002">
    <property type="entry name" value="RECEPTOR-LIKE SERINE/THREONINE-PROTEIN KINASE SD1-8"/>
    <property type="match status" value="1"/>
</dbReference>
<dbReference type="InterPro" id="IPR036426">
    <property type="entry name" value="Bulb-type_lectin_dom_sf"/>
</dbReference>
<comment type="catalytic activity">
    <reaction evidence="14">
        <text>L-threonyl-[protein] + ATP = O-phospho-L-threonyl-[protein] + ADP + H(+)</text>
        <dbReference type="Rhea" id="RHEA:46608"/>
        <dbReference type="Rhea" id="RHEA-COMP:11060"/>
        <dbReference type="Rhea" id="RHEA-COMP:11605"/>
        <dbReference type="ChEBI" id="CHEBI:15378"/>
        <dbReference type="ChEBI" id="CHEBI:30013"/>
        <dbReference type="ChEBI" id="CHEBI:30616"/>
        <dbReference type="ChEBI" id="CHEBI:61977"/>
        <dbReference type="ChEBI" id="CHEBI:456216"/>
        <dbReference type="EC" id="2.7.11.1"/>
    </reaction>
</comment>
<keyword evidence="8 14" id="KW-0418">Kinase</keyword>
<keyword evidence="3 14" id="KW-0723">Serine/threonine-protein kinase</keyword>
<evidence type="ECO:0000256" key="14">
    <source>
        <dbReference type="PIRNR" id="PIRNR000641"/>
    </source>
</evidence>
<dbReference type="Pfam" id="PF01453">
    <property type="entry name" value="B_lectin"/>
    <property type="match status" value="1"/>
</dbReference>
<comment type="caution">
    <text evidence="20">The sequence shown here is derived from an EMBL/GenBank/DDBJ whole genome shotgun (WGS) entry which is preliminary data.</text>
</comment>
<evidence type="ECO:0000256" key="15">
    <source>
        <dbReference type="SAM" id="MobiDB-lite"/>
    </source>
</evidence>
<evidence type="ECO:0000259" key="17">
    <source>
        <dbReference type="PROSITE" id="PS50011"/>
    </source>
</evidence>
<keyword evidence="9 14" id="KW-0067">ATP-binding</keyword>
<dbReference type="InterPro" id="IPR003609">
    <property type="entry name" value="Pan_app"/>
</dbReference>
<keyword evidence="7 14" id="KW-0547">Nucleotide-binding</keyword>
<dbReference type="Gene3D" id="2.90.10.10">
    <property type="entry name" value="Bulb-type lectin domain"/>
    <property type="match status" value="1"/>
</dbReference>
<dbReference type="SUPFAM" id="SSF56112">
    <property type="entry name" value="Protein kinase-like (PK-like)"/>
    <property type="match status" value="1"/>
</dbReference>
<sequence>MNHYLRINLKSFRLLLFVSTISTLLLTSIAISTITANQNITDGQTLVSDDETFEMGFFSPSNVSSNRYLGIWYNKIAVKTVVWVANRQTPITDNSSVLVLDGEGTLILFNSTNRRIWSSNSSVIGNNPVAQILDTGNLLIRNENDNDPKNYLWQSFDYPSDTILPTMKSGKDFVKGIDRHLTSWKTADDPSPGEYTLRFDSDGYPQILVMKGSEVQYSSGPWNGLRFNGIPSLKTNDIYTFEFEFNEEELYYKYELVNNSVIDNCDRYGLCGRYGICNINNSPPCGCLRGFDPGFLDEWRRADWSKGCVRKVQLNCDGGDGFIKQSGMKLPDTQKASFNVSMNLEECEKVCLRNCNCTACGCLIWFDDLIDIRTYAEDGQDIYVRMAASELPEMAAKSKTRVRIIVIPVLVGLTLLLAICLFVYKRRKQKNNDVNTVVRENTYVNEKKREDLELPLFDFSTIANATNNFSDSCKLGEGGYGPVYKGMLEDGKEIAVKRNSGKSIQGLDEFQNEVQCIAKLQHRNLVKLIGCCIGEEERILIYEYMPNKSLDSFIFDEGRRKSLDWSKRYSIIIGITRGLLYLHQDSRLRIIHRDLKASNILLDKEMNPRISDFGLARSMEGSDTSANTRRVMGTYGYMAPEYAIDGIYSTKSDVFSFGVLVLEIVSGKKNRGFQDANHDLNLLGHAWRLYNNRKHVELVDSIINGSYVESEVTRAVHIGLLCVQKYPEERPDMPMVVLMLGSQIPLPEPKQPGFYTERRPQEANSSSDNPEWSSYNHLSSTYPQPR</sequence>
<evidence type="ECO:0000313" key="20">
    <source>
        <dbReference type="EMBL" id="GJS75530.1"/>
    </source>
</evidence>
<evidence type="ECO:0000256" key="2">
    <source>
        <dbReference type="ARBA" id="ARBA00022475"/>
    </source>
</evidence>
<dbReference type="InterPro" id="IPR011009">
    <property type="entry name" value="Kinase-like_dom_sf"/>
</dbReference>
<dbReference type="PROSITE" id="PS50011">
    <property type="entry name" value="PROTEIN_KINASE_DOM"/>
    <property type="match status" value="1"/>
</dbReference>
<dbReference type="SMART" id="SM00220">
    <property type="entry name" value="S_TKc"/>
    <property type="match status" value="1"/>
</dbReference>
<evidence type="ECO:0000256" key="8">
    <source>
        <dbReference type="ARBA" id="ARBA00022777"/>
    </source>
</evidence>
<dbReference type="SMART" id="SM00473">
    <property type="entry name" value="PAN_AP"/>
    <property type="match status" value="1"/>
</dbReference>
<name>A0ABQ4YDI6_9ASTR</name>
<evidence type="ECO:0000313" key="21">
    <source>
        <dbReference type="Proteomes" id="UP001151760"/>
    </source>
</evidence>
<keyword evidence="13" id="KW-0325">Glycoprotein</keyword>
<dbReference type="Pfam" id="PF07714">
    <property type="entry name" value="PK_Tyr_Ser-Thr"/>
    <property type="match status" value="1"/>
</dbReference>
<evidence type="ECO:0000256" key="13">
    <source>
        <dbReference type="ARBA" id="ARBA00023180"/>
    </source>
</evidence>
<feature type="domain" description="Protein kinase" evidence="17">
    <location>
        <begin position="469"/>
        <end position="754"/>
    </location>
</feature>
<dbReference type="Pfam" id="PF00954">
    <property type="entry name" value="S_locus_glycop"/>
    <property type="match status" value="1"/>
</dbReference>
<keyword evidence="10 16" id="KW-1133">Transmembrane helix</keyword>
<dbReference type="Pfam" id="PF08276">
    <property type="entry name" value="PAN_2"/>
    <property type="match status" value="1"/>
</dbReference>
<dbReference type="CDD" id="cd00028">
    <property type="entry name" value="B_lectin"/>
    <property type="match status" value="1"/>
</dbReference>
<keyword evidence="6" id="KW-0732">Signal</keyword>
<comment type="similarity">
    <text evidence="14">Belongs to the protein kinase superfamily. Ser/Thr protein kinase family.</text>
</comment>
<dbReference type="InterPro" id="IPR001245">
    <property type="entry name" value="Ser-Thr/Tyr_kinase_cat_dom"/>
</dbReference>
<evidence type="ECO:0000256" key="3">
    <source>
        <dbReference type="ARBA" id="ARBA00022527"/>
    </source>
</evidence>
<accession>A0ABQ4YDI6</accession>
<dbReference type="InterPro" id="IPR021820">
    <property type="entry name" value="S-locus_recpt_kinase_C"/>
</dbReference>
<keyword evidence="12" id="KW-1015">Disulfide bond</keyword>
<feature type="region of interest" description="Disordered" evidence="15">
    <location>
        <begin position="746"/>
        <end position="786"/>
    </location>
</feature>
<dbReference type="PANTHER" id="PTHR27002:SF851">
    <property type="entry name" value="G-TYPE LECTIN S-RECEPTOR-LIKE SERINE_THREONINE-PROTEIN KINASE SD1-1"/>
    <property type="match status" value="1"/>
</dbReference>
<dbReference type="PROSITE" id="PS50948">
    <property type="entry name" value="PAN"/>
    <property type="match status" value="1"/>
</dbReference>
<feature type="compositionally biased region" description="Polar residues" evidence="15">
    <location>
        <begin position="762"/>
        <end position="786"/>
    </location>
</feature>
<dbReference type="CDD" id="cd14066">
    <property type="entry name" value="STKc_IRAK"/>
    <property type="match status" value="1"/>
</dbReference>
<evidence type="ECO:0000256" key="5">
    <source>
        <dbReference type="ARBA" id="ARBA00022692"/>
    </source>
</evidence>
<dbReference type="InterPro" id="IPR000858">
    <property type="entry name" value="S_locus_glycoprot_dom"/>
</dbReference>